<keyword evidence="4" id="KW-0472">Membrane</keyword>
<dbReference type="PANTHER" id="PTHR24166:SF48">
    <property type="entry name" value="PROTEIN VAPYRIN"/>
    <property type="match status" value="1"/>
</dbReference>
<dbReference type="InterPro" id="IPR002110">
    <property type="entry name" value="Ankyrin_rpt"/>
</dbReference>
<dbReference type="PRINTS" id="PR01415">
    <property type="entry name" value="ANKYRIN"/>
</dbReference>
<organism evidence="5 6">
    <name type="scientific">Drechslerella dactyloides</name>
    <name type="common">Nematode-trapping fungus</name>
    <name type="synonym">Arthrobotrys dactyloides</name>
    <dbReference type="NCBI Taxonomy" id="74499"/>
    <lineage>
        <taxon>Eukaryota</taxon>
        <taxon>Fungi</taxon>
        <taxon>Dikarya</taxon>
        <taxon>Ascomycota</taxon>
        <taxon>Pezizomycotina</taxon>
        <taxon>Orbiliomycetes</taxon>
        <taxon>Orbiliales</taxon>
        <taxon>Orbiliaceae</taxon>
        <taxon>Drechslerella</taxon>
    </lineage>
</organism>
<name>A0AAD6NK74_DREDA</name>
<feature type="repeat" description="ANK" evidence="3">
    <location>
        <begin position="1297"/>
        <end position="1329"/>
    </location>
</feature>
<feature type="repeat" description="ANK" evidence="3">
    <location>
        <begin position="1142"/>
        <end position="1174"/>
    </location>
</feature>
<evidence type="ECO:0000256" key="2">
    <source>
        <dbReference type="ARBA" id="ARBA00023043"/>
    </source>
</evidence>
<feature type="repeat" description="ANK" evidence="3">
    <location>
        <begin position="1330"/>
        <end position="1364"/>
    </location>
</feature>
<feature type="transmembrane region" description="Helical" evidence="4">
    <location>
        <begin position="249"/>
        <end position="270"/>
    </location>
</feature>
<feature type="transmembrane region" description="Helical" evidence="4">
    <location>
        <begin position="29"/>
        <end position="49"/>
    </location>
</feature>
<dbReference type="PROSITE" id="PS50088">
    <property type="entry name" value="ANK_REPEAT"/>
    <property type="match status" value="5"/>
</dbReference>
<feature type="repeat" description="ANK" evidence="3">
    <location>
        <begin position="1229"/>
        <end position="1261"/>
    </location>
</feature>
<dbReference type="EMBL" id="JAQGDS010000004">
    <property type="protein sequence ID" value="KAJ6261247.1"/>
    <property type="molecule type" value="Genomic_DNA"/>
</dbReference>
<feature type="repeat" description="ANK" evidence="3">
    <location>
        <begin position="1029"/>
        <end position="1061"/>
    </location>
</feature>
<evidence type="ECO:0000256" key="1">
    <source>
        <dbReference type="ARBA" id="ARBA00022737"/>
    </source>
</evidence>
<dbReference type="PANTHER" id="PTHR24166">
    <property type="entry name" value="ROLLING PEBBLES, ISOFORM B"/>
    <property type="match status" value="1"/>
</dbReference>
<dbReference type="InterPro" id="IPR050889">
    <property type="entry name" value="Dendritic_Spine_Reg/Scaffold"/>
</dbReference>
<keyword evidence="4" id="KW-1133">Transmembrane helix</keyword>
<keyword evidence="6" id="KW-1185">Reference proteome</keyword>
<feature type="transmembrane region" description="Helical" evidence="4">
    <location>
        <begin position="96"/>
        <end position="117"/>
    </location>
</feature>
<evidence type="ECO:0000313" key="6">
    <source>
        <dbReference type="Proteomes" id="UP001221413"/>
    </source>
</evidence>
<dbReference type="PROSITE" id="PS50297">
    <property type="entry name" value="ANK_REP_REGION"/>
    <property type="match status" value="4"/>
</dbReference>
<reference evidence="5" key="1">
    <citation type="submission" date="2023-01" db="EMBL/GenBank/DDBJ databases">
        <title>The chitinases involved in constricting ring structure development in the nematode-trapping fungus Drechslerella dactyloides.</title>
        <authorList>
            <person name="Wang R."/>
            <person name="Zhang L."/>
            <person name="Tang P."/>
            <person name="Li S."/>
            <person name="Liang L."/>
        </authorList>
    </citation>
    <scope>NUCLEOTIDE SEQUENCE</scope>
    <source>
        <strain evidence="5">YMF1.00031</strain>
    </source>
</reference>
<sequence>MRRREGNIVLPAGIVSYIRTRRGFAGDNACDLFLPLLIEIFLAFFLITVRLPCASAFSWDDFTNNFATDLAPLITLFGEQVTKQFLSESLDIWDNLVFAMAPLGLLTAVVSVIRVCGSPSLRAFIGRAQESPSTIEADLLSCTSESTAEVFDGGGITRTLGDPQILEVVVKSDDTSNGDGSKNPIVSMLWEKSAASVWREASTRWKSATKVAEAQPLQHLTQHGEAMRSRDHHPNLSLNVGIVRLAPGFTYAAAALGVLLQTGVLVFGAFTVYKYPESFLLETGQPADNYAFPVTFVGTILMCFGLFLCAYIIERSSEETHFKRDPSSNSKIYWIQPGGQKVGDQVFGSYIGEYDGSDYIRSVRSGKSMTSMLWLAISTSTLGFICQFVGLRAMHASVILAQLGATLLMSIVRTILRTQRTDKTMNLIRRFLKKDSLQSSEEHPFISDPKLLHGHELDFFTTHIHNVGEVHVQVDPDSRLKSEYTGMTPRAAFNWDNLEVRKTARQLDAAMGRLLEILSTTAGPILTGASAREHNEWSVCLNISEPGSREVHKLNLDVGNGTSTMLQLEALLGLWAMSMNALQFRFFESAGANYTSSNDKKSLRMISRSADEFPCIHWQDYVHRGSLKIGRREVIGTKCGYVETNGGPYLPIFGSLEARPPDGRSYITYIETQNSPLRMCGQDIFMLFLQAVLKNVGSIGGQLEVIFPRQRFRQGTLWKGFGLQLSRVEALARCFEEAGLGSTEDAYCCILPVLMDLKMLPGPREVSSTITRAVEHWPLFNPIQAEDIYRNTLRFVVSVPPRGLTNGETKGERIAAMGNLLYCVLSVNPDFVPDLVEPDWWGVDFNAMLQTDPSSPIAQGYGWLIFQLIKTRLDDNARAKFIDYCPTADSDAPKSWKPVDWAKINFDAVFRYRSFSQEDYRSTDDTGKTALIWAALYNNWEMADAVFESVDQLHVDDSGRSALSYAAEIGFAQLVERLLIHLGPRANTCQRSTGDSKTPLMFAAENGHLRCVDLICQPQDVDLNATTSSGDSAMNLAIIGGHIDVIAVLIDSGAIFDEFSGDPESSPLMKAVQSGRESVVELLASRWSDELSEIDIDQYYTDSKGQNILHHATATNSKFIWQWLDRDLIFDIAAVMNKVDNEGKTPLDLAVESNASNSADFLLSRGASIGKPGQRSALRIAINCNNFGMVKKMIERLRLGLPERFKNQKDDECKNVWLQGADIDLKDNMNRTALHHAVVKGNEEIIKYLVDAGADVKARDNNDNYILHLEAESGGTYITKLLAQRHDMQSLTVKNRDGRTPLHVAAKGGHAAAVKALIAGKAPVDMKDNQGMAPVYYAIQPRDGYLEVVKLLLAAGVDISGPNKDGKQLWEEAHEKNLTDMETLLFDHQSKMEGKGKKRE</sequence>
<keyword evidence="2 3" id="KW-0040">ANK repeat</keyword>
<evidence type="ECO:0000256" key="4">
    <source>
        <dbReference type="SAM" id="Phobius"/>
    </source>
</evidence>
<dbReference type="SUPFAM" id="SSF48403">
    <property type="entry name" value="Ankyrin repeat"/>
    <property type="match status" value="3"/>
</dbReference>
<feature type="transmembrane region" description="Helical" evidence="4">
    <location>
        <begin position="371"/>
        <end position="390"/>
    </location>
</feature>
<protein>
    <submittedName>
        <fullName evidence="5">Ankyrin-2</fullName>
    </submittedName>
</protein>
<dbReference type="SMART" id="SM00248">
    <property type="entry name" value="ANK"/>
    <property type="match status" value="11"/>
</dbReference>
<gene>
    <name evidence="5" type="ORF">Dda_3915</name>
</gene>
<keyword evidence="4" id="KW-0812">Transmembrane</keyword>
<comment type="caution">
    <text evidence="5">The sequence shown here is derived from an EMBL/GenBank/DDBJ whole genome shotgun (WGS) entry which is preliminary data.</text>
</comment>
<dbReference type="InterPro" id="IPR036770">
    <property type="entry name" value="Ankyrin_rpt-contain_sf"/>
</dbReference>
<dbReference type="Pfam" id="PF12796">
    <property type="entry name" value="Ank_2"/>
    <property type="match status" value="3"/>
</dbReference>
<evidence type="ECO:0000256" key="3">
    <source>
        <dbReference type="PROSITE-ProRule" id="PRU00023"/>
    </source>
</evidence>
<feature type="transmembrane region" description="Helical" evidence="4">
    <location>
        <begin position="290"/>
        <end position="313"/>
    </location>
</feature>
<keyword evidence="1" id="KW-0677">Repeat</keyword>
<dbReference type="Gene3D" id="1.25.40.20">
    <property type="entry name" value="Ankyrin repeat-containing domain"/>
    <property type="match status" value="2"/>
</dbReference>
<evidence type="ECO:0000313" key="5">
    <source>
        <dbReference type="EMBL" id="KAJ6261247.1"/>
    </source>
</evidence>
<dbReference type="Proteomes" id="UP001221413">
    <property type="component" value="Unassembled WGS sequence"/>
</dbReference>
<accession>A0AAD6NK74</accession>
<proteinExistence type="predicted"/>